<dbReference type="Gene3D" id="1.20.1440.320">
    <property type="match status" value="1"/>
</dbReference>
<evidence type="ECO:0000256" key="3">
    <source>
        <dbReference type="ARBA" id="ARBA00022842"/>
    </source>
</evidence>
<keyword evidence="1" id="KW-0479">Metal-binding</keyword>
<keyword evidence="2" id="KW-0378">Hydrolase</keyword>
<dbReference type="AlphaFoldDB" id="A0A2Z4FIL7"/>
<reference evidence="4 5" key="1">
    <citation type="submission" date="2018-06" db="EMBL/GenBank/DDBJ databases">
        <title>Lujinxingia sediminis gen. nov. sp. nov., a new facultative anaerobic member of the class Deltaproteobacteria, and proposal of Lujinxingaceae fam. nov.</title>
        <authorList>
            <person name="Guo L.-Y."/>
            <person name="Li C.-M."/>
            <person name="Wang S."/>
            <person name="Du Z.-J."/>
        </authorList>
    </citation>
    <scope>NUCLEOTIDE SEQUENCE [LARGE SCALE GENOMIC DNA]</scope>
    <source>
        <strain evidence="4 5">FA350</strain>
    </source>
</reference>
<dbReference type="EMBL" id="CP030032">
    <property type="protein sequence ID" value="AWV88759.1"/>
    <property type="molecule type" value="Genomic_DNA"/>
</dbReference>
<proteinExistence type="predicted"/>
<dbReference type="InterPro" id="IPR036412">
    <property type="entry name" value="HAD-like_sf"/>
</dbReference>
<keyword evidence="3" id="KW-0460">Magnesium</keyword>
<dbReference type="PANTHER" id="PTHR43344:SF13">
    <property type="entry name" value="PHOSPHATASE RV3661-RELATED"/>
    <property type="match status" value="1"/>
</dbReference>
<dbReference type="GO" id="GO:0016787">
    <property type="term" value="F:hydrolase activity"/>
    <property type="evidence" value="ECO:0007669"/>
    <property type="project" value="UniProtKB-KW"/>
</dbReference>
<protein>
    <submittedName>
        <fullName evidence="4">Uncharacterized protein</fullName>
    </submittedName>
</protein>
<evidence type="ECO:0000313" key="4">
    <source>
        <dbReference type="EMBL" id="AWV88759.1"/>
    </source>
</evidence>
<dbReference type="RefSeq" id="WP_111332746.1">
    <property type="nucleotide sequence ID" value="NZ_CP030032.1"/>
</dbReference>
<dbReference type="InterPro" id="IPR050582">
    <property type="entry name" value="HAD-like_SerB"/>
</dbReference>
<organism evidence="4 5">
    <name type="scientific">Bradymonas sediminis</name>
    <dbReference type="NCBI Taxonomy" id="1548548"/>
    <lineage>
        <taxon>Bacteria</taxon>
        <taxon>Deltaproteobacteria</taxon>
        <taxon>Bradymonadales</taxon>
        <taxon>Bradymonadaceae</taxon>
        <taxon>Bradymonas</taxon>
    </lineage>
</organism>
<gene>
    <name evidence="4" type="ORF">DN745_05165</name>
</gene>
<dbReference type="KEGG" id="bsed:DN745_05165"/>
<accession>A0A2Z4FIL7</accession>
<sequence>MQSKLFEIDQDGWTPTVYTKIRDAVERSLRDATERPVAVFDFDQTCIFGDIGELFSHYLVDEVAYHFDLDEFWALIDPRDGRDRIRTLVDAVRKLAPAERATSPLYREYLAEMGAVYTRKYRREGPSPCYEWAVRLHVGMTPAEIYRLSLAAMKRELRTPIGVEIRQSPRGDQVSISRGIRVHQEMRKLIPALERAGFDVWIVSATNRWTVEVFAEYSFGVPPERVLGNQIYRQSGVDEPLQLCQSAEDRLSSTTCLPVLYRQGKVDIIRQEIGRRPALAFGDTTTDFEMLADASELAVLIDRGEPELQREAKARGWAMQPQELLTHSDILPFQQSEPSGERP</sequence>
<dbReference type="Gene3D" id="3.40.50.1000">
    <property type="entry name" value="HAD superfamily/HAD-like"/>
    <property type="match status" value="2"/>
</dbReference>
<evidence type="ECO:0000256" key="1">
    <source>
        <dbReference type="ARBA" id="ARBA00022723"/>
    </source>
</evidence>
<evidence type="ECO:0000313" key="5">
    <source>
        <dbReference type="Proteomes" id="UP000249799"/>
    </source>
</evidence>
<dbReference type="GO" id="GO:0046872">
    <property type="term" value="F:metal ion binding"/>
    <property type="evidence" value="ECO:0007669"/>
    <property type="project" value="UniProtKB-KW"/>
</dbReference>
<dbReference type="InterPro" id="IPR023214">
    <property type="entry name" value="HAD_sf"/>
</dbReference>
<name>A0A2Z4FIL7_9DELT</name>
<dbReference type="OrthoDB" id="9799365at2"/>
<evidence type="ECO:0000256" key="2">
    <source>
        <dbReference type="ARBA" id="ARBA00022801"/>
    </source>
</evidence>
<dbReference type="Proteomes" id="UP000249799">
    <property type="component" value="Chromosome"/>
</dbReference>
<keyword evidence="5" id="KW-1185">Reference proteome</keyword>
<dbReference type="SUPFAM" id="SSF56784">
    <property type="entry name" value="HAD-like"/>
    <property type="match status" value="1"/>
</dbReference>
<dbReference type="PANTHER" id="PTHR43344">
    <property type="entry name" value="PHOSPHOSERINE PHOSPHATASE"/>
    <property type="match status" value="1"/>
</dbReference>